<dbReference type="EMBL" id="CAEZSD010000074">
    <property type="protein sequence ID" value="CAB4534502.1"/>
    <property type="molecule type" value="Genomic_DNA"/>
</dbReference>
<evidence type="ECO:0000313" key="2">
    <source>
        <dbReference type="EMBL" id="CAB4534502.1"/>
    </source>
</evidence>
<organism evidence="2">
    <name type="scientific">freshwater metagenome</name>
    <dbReference type="NCBI Taxonomy" id="449393"/>
    <lineage>
        <taxon>unclassified sequences</taxon>
        <taxon>metagenomes</taxon>
        <taxon>ecological metagenomes</taxon>
    </lineage>
</organism>
<protein>
    <submittedName>
        <fullName evidence="2">Unannotated protein</fullName>
    </submittedName>
</protein>
<keyword evidence="1" id="KW-0472">Membrane</keyword>
<evidence type="ECO:0000256" key="1">
    <source>
        <dbReference type="SAM" id="Phobius"/>
    </source>
</evidence>
<gene>
    <name evidence="2" type="ORF">UFOPK1399_00688</name>
</gene>
<reference evidence="2" key="1">
    <citation type="submission" date="2020-05" db="EMBL/GenBank/DDBJ databases">
        <authorList>
            <person name="Chiriac C."/>
            <person name="Salcher M."/>
            <person name="Ghai R."/>
            <person name="Kavagutti S V."/>
        </authorList>
    </citation>
    <scope>NUCLEOTIDE SEQUENCE</scope>
</reference>
<feature type="transmembrane region" description="Helical" evidence="1">
    <location>
        <begin position="12"/>
        <end position="30"/>
    </location>
</feature>
<accession>A0A6J6B5Z1</accession>
<sequence length="50" mass="5681">MTKDVEVGVAGSLTMIVLFSSVALLLRSFYKRYTNLQNRSDENRENEGNN</sequence>
<dbReference type="AlphaFoldDB" id="A0A6J6B5Z1"/>
<name>A0A6J6B5Z1_9ZZZZ</name>
<keyword evidence="1" id="KW-0812">Transmembrane</keyword>
<proteinExistence type="predicted"/>
<keyword evidence="1" id="KW-1133">Transmembrane helix</keyword>